<feature type="compositionally biased region" description="Low complexity" evidence="10">
    <location>
        <begin position="50"/>
        <end position="65"/>
    </location>
</feature>
<accession>A0A5D6W8X3</accession>
<organism evidence="11 12">
    <name type="scientific">Selenomonas ruminis</name>
    <dbReference type="NCBI Taxonomy" id="2593411"/>
    <lineage>
        <taxon>Bacteria</taxon>
        <taxon>Bacillati</taxon>
        <taxon>Bacillota</taxon>
        <taxon>Negativicutes</taxon>
        <taxon>Selenomonadales</taxon>
        <taxon>Selenomonadaceae</taxon>
        <taxon>Selenomonas</taxon>
    </lineage>
</organism>
<proteinExistence type="inferred from homology"/>
<keyword evidence="4 9" id="KW-0812">Transmembrane</keyword>
<dbReference type="GO" id="GO:0033281">
    <property type="term" value="C:TAT protein transport complex"/>
    <property type="evidence" value="ECO:0007669"/>
    <property type="project" value="UniProtKB-UniRule"/>
</dbReference>
<keyword evidence="8 9" id="KW-0472">Membrane</keyword>
<keyword evidence="2 9" id="KW-0813">Transport</keyword>
<dbReference type="Proteomes" id="UP000323646">
    <property type="component" value="Unassembled WGS sequence"/>
</dbReference>
<evidence type="ECO:0000256" key="9">
    <source>
        <dbReference type="HAMAP-Rule" id="MF_00236"/>
    </source>
</evidence>
<comment type="subcellular location">
    <subcellularLocation>
        <location evidence="1 9">Cell membrane</location>
        <topology evidence="1 9">Single-pass membrane protein</topology>
    </subcellularLocation>
</comment>
<evidence type="ECO:0000256" key="1">
    <source>
        <dbReference type="ARBA" id="ARBA00004162"/>
    </source>
</evidence>
<evidence type="ECO:0000256" key="4">
    <source>
        <dbReference type="ARBA" id="ARBA00022692"/>
    </source>
</evidence>
<dbReference type="InterPro" id="IPR003369">
    <property type="entry name" value="TatA/B/E"/>
</dbReference>
<comment type="similarity">
    <text evidence="9">Belongs to the TatA/E family.</text>
</comment>
<sequence length="118" mass="12440">MLSAPELIMILVVGLVVFGPGKLPEVARSLGKGVREFKKATNALSQALNAPEQAPVQQQATVQPQAPQPAPTAPETPAAKAQPATAEQPAQPAKPAYQAPTQESVRQQIQEQSEKKAE</sequence>
<evidence type="ECO:0000256" key="10">
    <source>
        <dbReference type="SAM" id="MobiDB-lite"/>
    </source>
</evidence>
<evidence type="ECO:0000256" key="7">
    <source>
        <dbReference type="ARBA" id="ARBA00023010"/>
    </source>
</evidence>
<comment type="caution">
    <text evidence="11">The sequence shown here is derived from an EMBL/GenBank/DDBJ whole genome shotgun (WGS) entry which is preliminary data.</text>
</comment>
<dbReference type="Gene3D" id="1.20.5.3310">
    <property type="match status" value="1"/>
</dbReference>
<keyword evidence="12" id="KW-1185">Reference proteome</keyword>
<reference evidence="11 12" key="1">
    <citation type="submission" date="2019-08" db="EMBL/GenBank/DDBJ databases">
        <title>Selenomonas sp. mPRGC5 and Selenomonas sp. mPRGC8 isolated from ruminal fluid of dairy goat (Capra hircus).</title>
        <authorList>
            <person name="Poothong S."/>
            <person name="Nuengjamnong C."/>
            <person name="Tanasupawat S."/>
        </authorList>
    </citation>
    <scope>NUCLEOTIDE SEQUENCE [LARGE SCALE GENOMIC DNA]</scope>
    <source>
        <strain evidence="12">mPRGC5</strain>
    </source>
</reference>
<name>A0A5D6W8X3_9FIRM</name>
<keyword evidence="5 9" id="KW-0653">Protein transport</keyword>
<evidence type="ECO:0000313" key="11">
    <source>
        <dbReference type="EMBL" id="TYZ23425.1"/>
    </source>
</evidence>
<dbReference type="Pfam" id="PF02416">
    <property type="entry name" value="TatA_B_E"/>
    <property type="match status" value="1"/>
</dbReference>
<evidence type="ECO:0000256" key="6">
    <source>
        <dbReference type="ARBA" id="ARBA00022989"/>
    </source>
</evidence>
<evidence type="ECO:0000256" key="8">
    <source>
        <dbReference type="ARBA" id="ARBA00023136"/>
    </source>
</evidence>
<keyword evidence="6 9" id="KW-1133">Transmembrane helix</keyword>
<comment type="function">
    <text evidence="9">Part of the twin-arginine translocation (Tat) system that transports large folded proteins containing a characteristic twin-arginine motif in their signal peptide across membranes. TatA could form the protein-conducting channel of the Tat system.</text>
</comment>
<evidence type="ECO:0000256" key="2">
    <source>
        <dbReference type="ARBA" id="ARBA00022448"/>
    </source>
</evidence>
<evidence type="ECO:0000256" key="3">
    <source>
        <dbReference type="ARBA" id="ARBA00022475"/>
    </source>
</evidence>
<feature type="region of interest" description="Disordered" evidence="10">
    <location>
        <begin position="48"/>
        <end position="118"/>
    </location>
</feature>
<dbReference type="GO" id="GO:0008320">
    <property type="term" value="F:protein transmembrane transporter activity"/>
    <property type="evidence" value="ECO:0007669"/>
    <property type="project" value="UniProtKB-UniRule"/>
</dbReference>
<feature type="compositionally biased region" description="Low complexity" evidence="10">
    <location>
        <begin position="75"/>
        <end position="102"/>
    </location>
</feature>
<evidence type="ECO:0000256" key="5">
    <source>
        <dbReference type="ARBA" id="ARBA00022927"/>
    </source>
</evidence>
<dbReference type="GO" id="GO:0043953">
    <property type="term" value="P:protein transport by the Tat complex"/>
    <property type="evidence" value="ECO:0007669"/>
    <property type="project" value="UniProtKB-UniRule"/>
</dbReference>
<dbReference type="OrthoDB" id="9800908at2"/>
<comment type="subunit">
    <text evidence="9">Forms a complex with TatC.</text>
</comment>
<dbReference type="PANTHER" id="PTHR42982">
    <property type="entry name" value="SEC-INDEPENDENT PROTEIN TRANSLOCASE PROTEIN TATA"/>
    <property type="match status" value="1"/>
</dbReference>
<keyword evidence="7 9" id="KW-0811">Translocation</keyword>
<dbReference type="InterPro" id="IPR006312">
    <property type="entry name" value="TatA/E"/>
</dbReference>
<dbReference type="HAMAP" id="MF_00236">
    <property type="entry name" value="TatA_E"/>
    <property type="match status" value="1"/>
</dbReference>
<protein>
    <recommendedName>
        <fullName evidence="9">Sec-independent protein translocase protein TatA</fullName>
    </recommendedName>
</protein>
<dbReference type="AlphaFoldDB" id="A0A5D6W8X3"/>
<dbReference type="NCBIfam" id="TIGR01411">
    <property type="entry name" value="tatAE"/>
    <property type="match status" value="1"/>
</dbReference>
<dbReference type="PANTHER" id="PTHR42982:SF1">
    <property type="entry name" value="SEC-INDEPENDENT PROTEIN TRANSLOCASE PROTEIN TATA"/>
    <property type="match status" value="1"/>
</dbReference>
<evidence type="ECO:0000313" key="12">
    <source>
        <dbReference type="Proteomes" id="UP000323646"/>
    </source>
</evidence>
<dbReference type="EMBL" id="VTOY01000003">
    <property type="protein sequence ID" value="TYZ23425.1"/>
    <property type="molecule type" value="Genomic_DNA"/>
</dbReference>
<keyword evidence="3 9" id="KW-1003">Cell membrane</keyword>
<gene>
    <name evidence="9 11" type="primary">tatA</name>
    <name evidence="11" type="ORF">FZ040_05970</name>
</gene>